<dbReference type="InterPro" id="IPR006656">
    <property type="entry name" value="Mopterin_OxRdtase"/>
</dbReference>
<dbReference type="GO" id="GO:0016491">
    <property type="term" value="F:oxidoreductase activity"/>
    <property type="evidence" value="ECO:0007669"/>
    <property type="project" value="UniProtKB-KW"/>
</dbReference>
<dbReference type="Gene3D" id="2.20.25.90">
    <property type="entry name" value="ADC-like domains"/>
    <property type="match status" value="1"/>
</dbReference>
<dbReference type="GO" id="GO:0046872">
    <property type="term" value="F:metal ion binding"/>
    <property type="evidence" value="ECO:0007669"/>
    <property type="project" value="UniProtKB-KW"/>
</dbReference>
<dbReference type="GO" id="GO:0051539">
    <property type="term" value="F:4 iron, 4 sulfur cluster binding"/>
    <property type="evidence" value="ECO:0007669"/>
    <property type="project" value="UniProtKB-KW"/>
</dbReference>
<dbReference type="PATRIC" id="fig|1219045.3.peg.1781"/>
<feature type="domain" description="4Fe-4S Mo/W bis-MGD-type" evidence="6">
    <location>
        <begin position="1"/>
        <end position="57"/>
    </location>
</feature>
<dbReference type="PANTHER" id="PTHR43105">
    <property type="entry name" value="RESPIRATORY NITRATE REDUCTASE"/>
    <property type="match status" value="1"/>
</dbReference>
<keyword evidence="3" id="KW-0560">Oxidoreductase</keyword>
<dbReference type="PROSITE" id="PS00551">
    <property type="entry name" value="MOLYBDOPTERIN_PROK_1"/>
    <property type="match status" value="1"/>
</dbReference>
<gene>
    <name evidence="7" type="ORF">BV98_001743</name>
</gene>
<evidence type="ECO:0000259" key="6">
    <source>
        <dbReference type="PROSITE" id="PS51669"/>
    </source>
</evidence>
<keyword evidence="1" id="KW-0004">4Fe-4S</keyword>
<keyword evidence="5" id="KW-0411">Iron-sulfur</keyword>
<dbReference type="Proteomes" id="UP000024284">
    <property type="component" value="Unassembled WGS sequence"/>
</dbReference>
<dbReference type="SUPFAM" id="SSF53706">
    <property type="entry name" value="Formate dehydrogenase/DMSO reductase, domains 1-3"/>
    <property type="match status" value="1"/>
</dbReference>
<dbReference type="PANTHER" id="PTHR43105:SF9">
    <property type="entry name" value="NADPH-FE(3+) OXIDOREDUCTASE SUBUNIT ALPHA"/>
    <property type="match status" value="1"/>
</dbReference>
<reference evidence="7" key="1">
    <citation type="submission" date="2014-08" db="EMBL/GenBank/DDBJ databases">
        <title>Draft genome sequences of Sphingobium herbicidovorans.</title>
        <authorList>
            <person name="Gan H.M."/>
            <person name="Gan H.Y."/>
            <person name="Savka M.A."/>
        </authorList>
    </citation>
    <scope>NUCLEOTIDE SEQUENCE [LARGE SCALE GENOMIC DNA]</scope>
    <source>
        <strain evidence="7">NBRC 16415</strain>
    </source>
</reference>
<accession>A0A086PAX1</accession>
<dbReference type="GO" id="GO:0016020">
    <property type="term" value="C:membrane"/>
    <property type="evidence" value="ECO:0007669"/>
    <property type="project" value="TreeGrafter"/>
</dbReference>
<dbReference type="EMBL" id="JFZA02000012">
    <property type="protein sequence ID" value="KFG90539.1"/>
    <property type="molecule type" value="Genomic_DNA"/>
</dbReference>
<organism evidence="7 8">
    <name type="scientific">Sphingobium herbicidovorans (strain ATCC 700291 / DSM 11019 / CCUG 56400 / KCTC 2939 / LMG 18315 / NBRC 16415 / MH)</name>
    <name type="common">Sphingomonas herbicidovorans</name>
    <dbReference type="NCBI Taxonomy" id="1219045"/>
    <lineage>
        <taxon>Bacteria</taxon>
        <taxon>Pseudomonadati</taxon>
        <taxon>Pseudomonadota</taxon>
        <taxon>Alphaproteobacteria</taxon>
        <taxon>Sphingomonadales</taxon>
        <taxon>Sphingomonadaceae</taxon>
        <taxon>Sphingobium</taxon>
    </lineage>
</organism>
<dbReference type="Pfam" id="PF04879">
    <property type="entry name" value="Molybdop_Fe4S4"/>
    <property type="match status" value="1"/>
</dbReference>
<dbReference type="Gene3D" id="3.40.50.740">
    <property type="match status" value="1"/>
</dbReference>
<evidence type="ECO:0000313" key="8">
    <source>
        <dbReference type="Proteomes" id="UP000024284"/>
    </source>
</evidence>
<dbReference type="InterPro" id="IPR006963">
    <property type="entry name" value="Mopterin_OxRdtase_4Fe-4S_dom"/>
</dbReference>
<dbReference type="RefSeq" id="WP_037464742.1">
    <property type="nucleotide sequence ID" value="NZ_BCZD01000003.1"/>
</dbReference>
<dbReference type="InterPro" id="IPR050123">
    <property type="entry name" value="Prok_molybdopt-oxidoreductase"/>
</dbReference>
<evidence type="ECO:0000256" key="2">
    <source>
        <dbReference type="ARBA" id="ARBA00022723"/>
    </source>
</evidence>
<evidence type="ECO:0000256" key="5">
    <source>
        <dbReference type="ARBA" id="ARBA00023014"/>
    </source>
</evidence>
<evidence type="ECO:0000313" key="7">
    <source>
        <dbReference type="EMBL" id="KFG90539.1"/>
    </source>
</evidence>
<dbReference type="InterPro" id="IPR027467">
    <property type="entry name" value="MopterinOxRdtase_cofactor_BS"/>
</dbReference>
<protein>
    <submittedName>
        <fullName evidence="7">NagC family transcriptional regulator</fullName>
    </submittedName>
</protein>
<keyword evidence="4" id="KW-0408">Iron</keyword>
<evidence type="ECO:0000256" key="3">
    <source>
        <dbReference type="ARBA" id="ARBA00023002"/>
    </source>
</evidence>
<sequence length="549" mass="59660">MAIVRTLCGQCAVGCGVRAVTGEGRSLSYEGDPVHPASGGLLCPQSDALTAMAPLDGRLFHPMLAGQRISWQRAIGHAARRLKDVLGRHGPDSVAMHVAGNLLTEDYYVANKLMKGFVGSAHIDGPCWRDGGMEAAYRAGLGEDVVPGSYEDVERADLILAVGASTLLRHPVLVDRIRTAREQGNARLILLTDGEDAPAVAADLHLPIAPGSAAALLSGLLLHGHDSGLLAADFMSRHVTVSEDFWTRLRSDHDLWSVGRRCGLAPADVRAFYDMFASTRRVVTLYGPAEDEEHDQRLPQAILNLHLAMGWIGTPGAAPVGIARSPNAMGAREVGCDSGQLAAHRDFSTDSIAQAARFWGAHRMAEQPGLTGAALVEAIEDGRIRLLWLLGGLPPVGHPLRAALPKAPFVILSTPWLEPGLPLEGMLALPSPVWIEKDGTITGADRLISRQRRLFPLPGEARPDWWSLTQVARSMGWHDAFHYERPAEIYREHARLTAYRNEGERLLNLRRHAPISNPAYDELTPWRWGELPFDGGHFLTPDGKARLLL</sequence>
<dbReference type="eggNOG" id="COG0243">
    <property type="taxonomic scope" value="Bacteria"/>
</dbReference>
<dbReference type="PROSITE" id="PS51669">
    <property type="entry name" value="4FE4S_MOW_BIS_MGD"/>
    <property type="match status" value="1"/>
</dbReference>
<name>A0A086PAX1_SPHHM</name>
<dbReference type="Pfam" id="PF00384">
    <property type="entry name" value="Molybdopterin"/>
    <property type="match status" value="1"/>
</dbReference>
<dbReference type="SMART" id="SM00926">
    <property type="entry name" value="Molybdop_Fe4S4"/>
    <property type="match status" value="1"/>
</dbReference>
<dbReference type="AlphaFoldDB" id="A0A086PAX1"/>
<keyword evidence="2" id="KW-0479">Metal-binding</keyword>
<dbReference type="OrthoDB" id="9816402at2"/>
<dbReference type="Gene3D" id="3.40.228.10">
    <property type="entry name" value="Dimethylsulfoxide Reductase, domain 2"/>
    <property type="match status" value="1"/>
</dbReference>
<comment type="caution">
    <text evidence="7">The sequence shown here is derived from an EMBL/GenBank/DDBJ whole genome shotgun (WGS) entry which is preliminary data.</text>
</comment>
<proteinExistence type="predicted"/>
<evidence type="ECO:0000256" key="1">
    <source>
        <dbReference type="ARBA" id="ARBA00022485"/>
    </source>
</evidence>
<keyword evidence="8" id="KW-1185">Reference proteome</keyword>
<dbReference type="STRING" id="76947.GCA_002080435_01243"/>
<evidence type="ECO:0000256" key="4">
    <source>
        <dbReference type="ARBA" id="ARBA00023004"/>
    </source>
</evidence>